<dbReference type="OrthoDB" id="778454at2759"/>
<dbReference type="PANTHER" id="PTHR33067">
    <property type="entry name" value="RNA-DIRECTED DNA POLYMERASE-RELATED"/>
    <property type="match status" value="1"/>
</dbReference>
<name>A0A371IDY7_MUCPR</name>
<evidence type="ECO:0000256" key="1">
    <source>
        <dbReference type="SAM" id="Phobius"/>
    </source>
</evidence>
<sequence>MKGWVELGGIVSALTKNGDIIARSQQALPKKCQDPRVFFVPCTIGDYIFVVAMSGLGSLINVMTTSIYKSLNFVDLEPTRMII</sequence>
<evidence type="ECO:0000313" key="3">
    <source>
        <dbReference type="Proteomes" id="UP000257109"/>
    </source>
</evidence>
<protein>
    <submittedName>
        <fullName evidence="2">Uncharacterized protein</fullName>
    </submittedName>
</protein>
<comment type="caution">
    <text evidence="2">The sequence shown here is derived from an EMBL/GenBank/DDBJ whole genome shotgun (WGS) entry which is preliminary data.</text>
</comment>
<dbReference type="Proteomes" id="UP000257109">
    <property type="component" value="Unassembled WGS sequence"/>
</dbReference>
<keyword evidence="1" id="KW-0812">Transmembrane</keyword>
<dbReference type="EMBL" id="QJKJ01000317">
    <property type="protein sequence ID" value="RDY13214.1"/>
    <property type="molecule type" value="Genomic_DNA"/>
</dbReference>
<dbReference type="PANTHER" id="PTHR33067:SF9">
    <property type="entry name" value="RNA-DIRECTED DNA POLYMERASE"/>
    <property type="match status" value="1"/>
</dbReference>
<keyword evidence="1" id="KW-0472">Membrane</keyword>
<keyword evidence="1" id="KW-1133">Transmembrane helix</keyword>
<accession>A0A371IDY7</accession>
<gene>
    <name evidence="2" type="ORF">CR513_01893</name>
</gene>
<reference evidence="2" key="1">
    <citation type="submission" date="2018-05" db="EMBL/GenBank/DDBJ databases">
        <title>Draft genome of Mucuna pruriens seed.</title>
        <authorList>
            <person name="Nnadi N.E."/>
            <person name="Vos R."/>
            <person name="Hasami M.H."/>
            <person name="Devisetty U.K."/>
            <person name="Aguiy J.C."/>
        </authorList>
    </citation>
    <scope>NUCLEOTIDE SEQUENCE [LARGE SCALE GENOMIC DNA]</scope>
    <source>
        <strain evidence="2">JCA_2017</strain>
    </source>
</reference>
<proteinExistence type="predicted"/>
<keyword evidence="3" id="KW-1185">Reference proteome</keyword>
<dbReference type="AlphaFoldDB" id="A0A371IDY7"/>
<evidence type="ECO:0000313" key="2">
    <source>
        <dbReference type="EMBL" id="RDY13214.1"/>
    </source>
</evidence>
<feature type="non-terminal residue" evidence="2">
    <location>
        <position position="1"/>
    </location>
</feature>
<feature type="transmembrane region" description="Helical" evidence="1">
    <location>
        <begin position="38"/>
        <end position="60"/>
    </location>
</feature>
<organism evidence="2 3">
    <name type="scientific">Mucuna pruriens</name>
    <name type="common">Velvet bean</name>
    <name type="synonym">Dolichos pruriens</name>
    <dbReference type="NCBI Taxonomy" id="157652"/>
    <lineage>
        <taxon>Eukaryota</taxon>
        <taxon>Viridiplantae</taxon>
        <taxon>Streptophyta</taxon>
        <taxon>Embryophyta</taxon>
        <taxon>Tracheophyta</taxon>
        <taxon>Spermatophyta</taxon>
        <taxon>Magnoliopsida</taxon>
        <taxon>eudicotyledons</taxon>
        <taxon>Gunneridae</taxon>
        <taxon>Pentapetalae</taxon>
        <taxon>rosids</taxon>
        <taxon>fabids</taxon>
        <taxon>Fabales</taxon>
        <taxon>Fabaceae</taxon>
        <taxon>Papilionoideae</taxon>
        <taxon>50 kb inversion clade</taxon>
        <taxon>NPAAA clade</taxon>
        <taxon>indigoferoid/millettioid clade</taxon>
        <taxon>Phaseoleae</taxon>
        <taxon>Mucuna</taxon>
    </lineage>
</organism>